<gene>
    <name evidence="7" type="ORF">OBE_15627</name>
</gene>
<dbReference type="InterPro" id="IPR036043">
    <property type="entry name" value="Phosphoglycerate_kinase_sf"/>
</dbReference>
<evidence type="ECO:0000256" key="1">
    <source>
        <dbReference type="ARBA" id="ARBA00000642"/>
    </source>
</evidence>
<evidence type="ECO:0000256" key="5">
    <source>
        <dbReference type="ARBA" id="ARBA00022777"/>
    </source>
</evidence>
<keyword evidence="3 7" id="KW-0808">Transferase</keyword>
<dbReference type="Pfam" id="PF00162">
    <property type="entry name" value="PGK"/>
    <property type="match status" value="1"/>
</dbReference>
<dbReference type="GO" id="GO:0005829">
    <property type="term" value="C:cytosol"/>
    <property type="evidence" value="ECO:0007669"/>
    <property type="project" value="TreeGrafter"/>
</dbReference>
<dbReference type="PANTHER" id="PTHR11406">
    <property type="entry name" value="PHOSPHOGLYCERATE KINASE"/>
    <property type="match status" value="1"/>
</dbReference>
<dbReference type="AlphaFoldDB" id="K1RFW4"/>
<dbReference type="EC" id="2.7.2.3" evidence="2"/>
<accession>K1RFW4</accession>
<organism evidence="7">
    <name type="scientific">human gut metagenome</name>
    <dbReference type="NCBI Taxonomy" id="408170"/>
    <lineage>
        <taxon>unclassified sequences</taxon>
        <taxon>metagenomes</taxon>
        <taxon>organismal metagenomes</taxon>
    </lineage>
</organism>
<evidence type="ECO:0000256" key="3">
    <source>
        <dbReference type="ARBA" id="ARBA00022679"/>
    </source>
</evidence>
<dbReference type="GO" id="GO:0043531">
    <property type="term" value="F:ADP binding"/>
    <property type="evidence" value="ECO:0007669"/>
    <property type="project" value="TreeGrafter"/>
</dbReference>
<dbReference type="InterPro" id="IPR001576">
    <property type="entry name" value="Phosphoglycerate_kinase"/>
</dbReference>
<dbReference type="GO" id="GO:0006094">
    <property type="term" value="P:gluconeogenesis"/>
    <property type="evidence" value="ECO:0007669"/>
    <property type="project" value="TreeGrafter"/>
</dbReference>
<keyword evidence="4" id="KW-0547">Nucleotide-binding</keyword>
<feature type="non-terminal residue" evidence="7">
    <location>
        <position position="81"/>
    </location>
</feature>
<name>K1RFW4_9ZZZZ</name>
<dbReference type="InterPro" id="IPR015911">
    <property type="entry name" value="Phosphoglycerate_kinase_CS"/>
</dbReference>
<sequence length="81" mass="9475">MLYYKYNEVEIMIKTVRDINLNNKKVLIRCDFNVPIKDGVITDDTRIVESLKTIQYVLSKNCKIILFSHLGRIKEVSDLAK</sequence>
<evidence type="ECO:0000313" key="7">
    <source>
        <dbReference type="EMBL" id="EKC47557.1"/>
    </source>
</evidence>
<keyword evidence="5 7" id="KW-0418">Kinase</keyword>
<dbReference type="GO" id="GO:0006096">
    <property type="term" value="P:glycolytic process"/>
    <property type="evidence" value="ECO:0007669"/>
    <property type="project" value="InterPro"/>
</dbReference>
<dbReference type="GO" id="GO:0005524">
    <property type="term" value="F:ATP binding"/>
    <property type="evidence" value="ECO:0007669"/>
    <property type="project" value="UniProtKB-KW"/>
</dbReference>
<proteinExistence type="predicted"/>
<evidence type="ECO:0000256" key="2">
    <source>
        <dbReference type="ARBA" id="ARBA00013061"/>
    </source>
</evidence>
<comment type="caution">
    <text evidence="7">The sequence shown here is derived from an EMBL/GenBank/DDBJ whole genome shotgun (WGS) entry which is preliminary data.</text>
</comment>
<dbReference type="GO" id="GO:0004618">
    <property type="term" value="F:phosphoglycerate kinase activity"/>
    <property type="evidence" value="ECO:0007669"/>
    <property type="project" value="UniProtKB-EC"/>
</dbReference>
<comment type="catalytic activity">
    <reaction evidence="1">
        <text>(2R)-3-phosphoglycerate + ATP = (2R)-3-phospho-glyceroyl phosphate + ADP</text>
        <dbReference type="Rhea" id="RHEA:14801"/>
        <dbReference type="ChEBI" id="CHEBI:30616"/>
        <dbReference type="ChEBI" id="CHEBI:57604"/>
        <dbReference type="ChEBI" id="CHEBI:58272"/>
        <dbReference type="ChEBI" id="CHEBI:456216"/>
        <dbReference type="EC" id="2.7.2.3"/>
    </reaction>
</comment>
<dbReference type="PROSITE" id="PS00111">
    <property type="entry name" value="PGLYCERATE_KINASE"/>
    <property type="match status" value="1"/>
</dbReference>
<protein>
    <recommendedName>
        <fullName evidence="2">phosphoglycerate kinase</fullName>
        <ecNumber evidence="2">2.7.2.3</ecNumber>
    </recommendedName>
</protein>
<dbReference type="PANTHER" id="PTHR11406:SF23">
    <property type="entry name" value="PHOSPHOGLYCERATE KINASE 1, CHLOROPLASTIC-RELATED"/>
    <property type="match status" value="1"/>
</dbReference>
<dbReference type="EMBL" id="AJWZ01010747">
    <property type="protein sequence ID" value="EKC47557.1"/>
    <property type="molecule type" value="Genomic_DNA"/>
</dbReference>
<dbReference type="Gene3D" id="3.40.50.1260">
    <property type="entry name" value="Phosphoglycerate kinase, N-terminal domain"/>
    <property type="match status" value="1"/>
</dbReference>
<keyword evidence="6" id="KW-0067">ATP-binding</keyword>
<dbReference type="SUPFAM" id="SSF53748">
    <property type="entry name" value="Phosphoglycerate kinase"/>
    <property type="match status" value="1"/>
</dbReference>
<dbReference type="PRINTS" id="PR00477">
    <property type="entry name" value="PHGLYCKINASE"/>
</dbReference>
<evidence type="ECO:0000256" key="6">
    <source>
        <dbReference type="ARBA" id="ARBA00022840"/>
    </source>
</evidence>
<dbReference type="InterPro" id="IPR015824">
    <property type="entry name" value="Phosphoglycerate_kinase_N"/>
</dbReference>
<evidence type="ECO:0000256" key="4">
    <source>
        <dbReference type="ARBA" id="ARBA00022741"/>
    </source>
</evidence>
<reference evidence="7" key="1">
    <citation type="journal article" date="2013" name="Environ. Microbiol.">
        <title>Microbiota from the distal guts of lean and obese adolescents exhibit partial functional redundancy besides clear differences in community structure.</title>
        <authorList>
            <person name="Ferrer M."/>
            <person name="Ruiz A."/>
            <person name="Lanza F."/>
            <person name="Haange S.B."/>
            <person name="Oberbach A."/>
            <person name="Till H."/>
            <person name="Bargiela R."/>
            <person name="Campoy C."/>
            <person name="Segura M.T."/>
            <person name="Richter M."/>
            <person name="von Bergen M."/>
            <person name="Seifert J."/>
            <person name="Suarez A."/>
        </authorList>
    </citation>
    <scope>NUCLEOTIDE SEQUENCE</scope>
</reference>